<organism evidence="2 3">
    <name type="scientific">Cannabis sativa</name>
    <name type="common">Hemp</name>
    <name type="synonym">Marijuana</name>
    <dbReference type="NCBI Taxonomy" id="3483"/>
    <lineage>
        <taxon>Eukaryota</taxon>
        <taxon>Viridiplantae</taxon>
        <taxon>Streptophyta</taxon>
        <taxon>Embryophyta</taxon>
        <taxon>Tracheophyta</taxon>
        <taxon>Spermatophyta</taxon>
        <taxon>Magnoliopsida</taxon>
        <taxon>eudicotyledons</taxon>
        <taxon>Gunneridae</taxon>
        <taxon>Pentapetalae</taxon>
        <taxon>rosids</taxon>
        <taxon>fabids</taxon>
        <taxon>Rosales</taxon>
        <taxon>Cannabaceae</taxon>
        <taxon>Cannabis</taxon>
    </lineage>
</organism>
<dbReference type="AlphaFoldDB" id="A0A803QSW8"/>
<reference evidence="2" key="1">
    <citation type="submission" date="2021-03" db="UniProtKB">
        <authorList>
            <consortium name="EnsemblPlants"/>
        </authorList>
    </citation>
    <scope>IDENTIFICATION</scope>
</reference>
<sequence length="54" mass="5908">DRSTPGKAPKGRSIEDPGKTLMRFSSRRERLERSVEADGSGMGPRARPSSQSFS</sequence>
<keyword evidence="3" id="KW-1185">Reference proteome</keyword>
<proteinExistence type="predicted"/>
<dbReference type="Proteomes" id="UP000596661">
    <property type="component" value="Unassembled WGS sequence"/>
</dbReference>
<name>A0A803QSW8_CANSA</name>
<evidence type="ECO:0000256" key="1">
    <source>
        <dbReference type="SAM" id="MobiDB-lite"/>
    </source>
</evidence>
<evidence type="ECO:0000313" key="2">
    <source>
        <dbReference type="EnsemblPlants" id="cds.evm.model.ctgX98.2"/>
    </source>
</evidence>
<evidence type="ECO:0000313" key="3">
    <source>
        <dbReference type="Proteomes" id="UP000596661"/>
    </source>
</evidence>
<feature type="region of interest" description="Disordered" evidence="1">
    <location>
        <begin position="1"/>
        <end position="54"/>
    </location>
</feature>
<feature type="compositionally biased region" description="Basic and acidic residues" evidence="1">
    <location>
        <begin position="26"/>
        <end position="36"/>
    </location>
</feature>
<protein>
    <submittedName>
        <fullName evidence="2">Uncharacterized protein</fullName>
    </submittedName>
</protein>
<dbReference type="Gramene" id="evm.model.ctgX98.2">
    <property type="protein sequence ID" value="cds.evm.model.ctgX98.2"/>
    <property type="gene ID" value="evm.TU.ctgX98.2"/>
</dbReference>
<accession>A0A803QSW8</accession>
<dbReference type="EnsemblPlants" id="evm.model.ctgX98.2">
    <property type="protein sequence ID" value="cds.evm.model.ctgX98.2"/>
    <property type="gene ID" value="evm.TU.ctgX98.2"/>
</dbReference>